<evidence type="ECO:0000313" key="1">
    <source>
        <dbReference type="EMBL" id="GIY92464.1"/>
    </source>
</evidence>
<dbReference type="Proteomes" id="UP001054945">
    <property type="component" value="Unassembled WGS sequence"/>
</dbReference>
<sequence length="75" mass="8340">MPMCTTRLFLQESLVKRADGKCILPRQCTVPLKFSVLQMSNTTNVRPLAKILVNISTTQELDVLADCLDAFAKQA</sequence>
<dbReference type="EMBL" id="BPLR01017540">
    <property type="protein sequence ID" value="GIY92464.1"/>
    <property type="molecule type" value="Genomic_DNA"/>
</dbReference>
<name>A0AAV4XFA2_CAEEX</name>
<gene>
    <name evidence="1" type="ORF">CEXT_780761</name>
</gene>
<comment type="caution">
    <text evidence="1">The sequence shown here is derived from an EMBL/GenBank/DDBJ whole genome shotgun (WGS) entry which is preliminary data.</text>
</comment>
<reference evidence="1 2" key="1">
    <citation type="submission" date="2021-06" db="EMBL/GenBank/DDBJ databases">
        <title>Caerostris extrusa draft genome.</title>
        <authorList>
            <person name="Kono N."/>
            <person name="Arakawa K."/>
        </authorList>
    </citation>
    <scope>NUCLEOTIDE SEQUENCE [LARGE SCALE GENOMIC DNA]</scope>
</reference>
<organism evidence="1 2">
    <name type="scientific">Caerostris extrusa</name>
    <name type="common">Bark spider</name>
    <name type="synonym">Caerostris bankana</name>
    <dbReference type="NCBI Taxonomy" id="172846"/>
    <lineage>
        <taxon>Eukaryota</taxon>
        <taxon>Metazoa</taxon>
        <taxon>Ecdysozoa</taxon>
        <taxon>Arthropoda</taxon>
        <taxon>Chelicerata</taxon>
        <taxon>Arachnida</taxon>
        <taxon>Araneae</taxon>
        <taxon>Araneomorphae</taxon>
        <taxon>Entelegynae</taxon>
        <taxon>Araneoidea</taxon>
        <taxon>Araneidae</taxon>
        <taxon>Caerostris</taxon>
    </lineage>
</organism>
<protein>
    <submittedName>
        <fullName evidence="1">Uncharacterized protein</fullName>
    </submittedName>
</protein>
<evidence type="ECO:0000313" key="2">
    <source>
        <dbReference type="Proteomes" id="UP001054945"/>
    </source>
</evidence>
<accession>A0AAV4XFA2</accession>
<keyword evidence="2" id="KW-1185">Reference proteome</keyword>
<proteinExistence type="predicted"/>
<dbReference type="AlphaFoldDB" id="A0AAV4XFA2"/>